<feature type="chain" id="PRO_5035218474" description="Peptidase C-terminal archaeal/bacterial domain-containing protein" evidence="1">
    <location>
        <begin position="24"/>
        <end position="146"/>
    </location>
</feature>
<name>A0A8J8SDM3_9FIRM</name>
<reference evidence="2 3" key="1">
    <citation type="submission" date="2020-07" db="EMBL/GenBank/DDBJ databases">
        <title>Vallitalea guaymasensis genome.</title>
        <authorList>
            <person name="Postec A."/>
        </authorList>
    </citation>
    <scope>NUCLEOTIDE SEQUENCE [LARGE SCALE GENOMIC DNA]</scope>
    <source>
        <strain evidence="2 3">Ra1766G1</strain>
    </source>
</reference>
<proteinExistence type="predicted"/>
<sequence length="146" mass="16544">MKKILGLILAGSLILSQGMIANAATREYIEDENNDTRATADKYNVYESNTYVYGTVNGYDDTDYFKLVATTSGEMDIDLYFDKASSDIDIDFYVYDSSEDILTKISNCDGSDNYRTNVDENDYVYVRVDYDGGNLAEPYELCFDMD</sequence>
<dbReference type="KEGG" id="vgu:HYG85_19730"/>
<accession>A0A8J8SDM3</accession>
<dbReference type="SUPFAM" id="SSF89260">
    <property type="entry name" value="Collagen-binding domain"/>
    <property type="match status" value="1"/>
</dbReference>
<dbReference type="EMBL" id="CP058561">
    <property type="protein sequence ID" value="QUH31028.1"/>
    <property type="molecule type" value="Genomic_DNA"/>
</dbReference>
<evidence type="ECO:0000256" key="1">
    <source>
        <dbReference type="SAM" id="SignalP"/>
    </source>
</evidence>
<protein>
    <recommendedName>
        <fullName evidence="4">Peptidase C-terminal archaeal/bacterial domain-containing protein</fullName>
    </recommendedName>
</protein>
<evidence type="ECO:0000313" key="2">
    <source>
        <dbReference type="EMBL" id="QUH31028.1"/>
    </source>
</evidence>
<gene>
    <name evidence="2" type="ORF">HYG85_19730</name>
</gene>
<keyword evidence="1" id="KW-0732">Signal</keyword>
<evidence type="ECO:0008006" key="4">
    <source>
        <dbReference type="Google" id="ProtNLM"/>
    </source>
</evidence>
<organism evidence="2 3">
    <name type="scientific">Vallitalea guaymasensis</name>
    <dbReference type="NCBI Taxonomy" id="1185412"/>
    <lineage>
        <taxon>Bacteria</taxon>
        <taxon>Bacillati</taxon>
        <taxon>Bacillota</taxon>
        <taxon>Clostridia</taxon>
        <taxon>Lachnospirales</taxon>
        <taxon>Vallitaleaceae</taxon>
        <taxon>Vallitalea</taxon>
    </lineage>
</organism>
<dbReference type="Gene3D" id="2.60.120.380">
    <property type="match status" value="1"/>
</dbReference>
<dbReference type="Proteomes" id="UP000677305">
    <property type="component" value="Chromosome"/>
</dbReference>
<dbReference type="RefSeq" id="WP_212691118.1">
    <property type="nucleotide sequence ID" value="NZ_CP058561.1"/>
</dbReference>
<keyword evidence="3" id="KW-1185">Reference proteome</keyword>
<dbReference type="AlphaFoldDB" id="A0A8J8SDM3"/>
<feature type="signal peptide" evidence="1">
    <location>
        <begin position="1"/>
        <end position="23"/>
    </location>
</feature>
<evidence type="ECO:0000313" key="3">
    <source>
        <dbReference type="Proteomes" id="UP000677305"/>
    </source>
</evidence>